<keyword evidence="2" id="KW-0808">Transferase</keyword>
<evidence type="ECO:0000313" key="3">
    <source>
        <dbReference type="Proteomes" id="UP000277580"/>
    </source>
</evidence>
<proteinExistence type="predicted"/>
<organism evidence="2 3">
    <name type="scientific">Morchella conica CCBAS932</name>
    <dbReference type="NCBI Taxonomy" id="1392247"/>
    <lineage>
        <taxon>Eukaryota</taxon>
        <taxon>Fungi</taxon>
        <taxon>Dikarya</taxon>
        <taxon>Ascomycota</taxon>
        <taxon>Pezizomycotina</taxon>
        <taxon>Pezizomycetes</taxon>
        <taxon>Pezizales</taxon>
        <taxon>Morchellaceae</taxon>
        <taxon>Morchella</taxon>
    </lineage>
</organism>
<accession>A0A3N4KTA7</accession>
<keyword evidence="2" id="KW-0012">Acyltransferase</keyword>
<dbReference type="CDD" id="cd04301">
    <property type="entry name" value="NAT_SF"/>
    <property type="match status" value="1"/>
</dbReference>
<dbReference type="EMBL" id="ML119121">
    <property type="protein sequence ID" value="RPB13727.1"/>
    <property type="molecule type" value="Genomic_DNA"/>
</dbReference>
<dbReference type="PANTHER" id="PTHR42791">
    <property type="entry name" value="GNAT FAMILY ACETYLTRANSFERASE"/>
    <property type="match status" value="1"/>
</dbReference>
<dbReference type="InterPro" id="IPR000182">
    <property type="entry name" value="GNAT_dom"/>
</dbReference>
<reference evidence="2 3" key="1">
    <citation type="journal article" date="2018" name="Nat. Ecol. Evol.">
        <title>Pezizomycetes genomes reveal the molecular basis of ectomycorrhizal truffle lifestyle.</title>
        <authorList>
            <person name="Murat C."/>
            <person name="Payen T."/>
            <person name="Noel B."/>
            <person name="Kuo A."/>
            <person name="Morin E."/>
            <person name="Chen J."/>
            <person name="Kohler A."/>
            <person name="Krizsan K."/>
            <person name="Balestrini R."/>
            <person name="Da Silva C."/>
            <person name="Montanini B."/>
            <person name="Hainaut M."/>
            <person name="Levati E."/>
            <person name="Barry K.W."/>
            <person name="Belfiori B."/>
            <person name="Cichocki N."/>
            <person name="Clum A."/>
            <person name="Dockter R.B."/>
            <person name="Fauchery L."/>
            <person name="Guy J."/>
            <person name="Iotti M."/>
            <person name="Le Tacon F."/>
            <person name="Lindquist E.A."/>
            <person name="Lipzen A."/>
            <person name="Malagnac F."/>
            <person name="Mello A."/>
            <person name="Molinier V."/>
            <person name="Miyauchi S."/>
            <person name="Poulain J."/>
            <person name="Riccioni C."/>
            <person name="Rubini A."/>
            <person name="Sitrit Y."/>
            <person name="Splivallo R."/>
            <person name="Traeger S."/>
            <person name="Wang M."/>
            <person name="Zifcakova L."/>
            <person name="Wipf D."/>
            <person name="Zambonelli A."/>
            <person name="Paolocci F."/>
            <person name="Nowrousian M."/>
            <person name="Ottonello S."/>
            <person name="Baldrian P."/>
            <person name="Spatafora J.W."/>
            <person name="Henrissat B."/>
            <person name="Nagy L.G."/>
            <person name="Aury J.M."/>
            <person name="Wincker P."/>
            <person name="Grigoriev I.V."/>
            <person name="Bonfante P."/>
            <person name="Martin F.M."/>
        </authorList>
    </citation>
    <scope>NUCLEOTIDE SEQUENCE [LARGE SCALE GENOMIC DNA]</scope>
    <source>
        <strain evidence="2 3">CCBAS932</strain>
    </source>
</reference>
<dbReference type="Gene3D" id="3.40.630.30">
    <property type="match status" value="1"/>
</dbReference>
<evidence type="ECO:0000313" key="2">
    <source>
        <dbReference type="EMBL" id="RPB13727.1"/>
    </source>
</evidence>
<dbReference type="InParanoid" id="A0A3N4KTA7"/>
<dbReference type="AlphaFoldDB" id="A0A3N4KTA7"/>
<dbReference type="SUPFAM" id="SSF55729">
    <property type="entry name" value="Acyl-CoA N-acyltransferases (Nat)"/>
    <property type="match status" value="1"/>
</dbReference>
<dbReference type="InterPro" id="IPR052523">
    <property type="entry name" value="Trichothecene_AcTrans"/>
</dbReference>
<dbReference type="STRING" id="1392247.A0A3N4KTA7"/>
<dbReference type="InterPro" id="IPR016181">
    <property type="entry name" value="Acyl_CoA_acyltransferase"/>
</dbReference>
<name>A0A3N4KTA7_9PEZI</name>
<protein>
    <submittedName>
        <fullName evidence="2">Acyl-CoA N-acyltransferase</fullName>
    </submittedName>
</protein>
<dbReference type="Pfam" id="PF13508">
    <property type="entry name" value="Acetyltransf_7"/>
    <property type="match status" value="1"/>
</dbReference>
<keyword evidence="3" id="KW-1185">Reference proteome</keyword>
<dbReference type="Proteomes" id="UP000277580">
    <property type="component" value="Unassembled WGS sequence"/>
</dbReference>
<sequence>MAAIGNGIKTTMATPARKFSIRTATPADVPRLASISAPALMDDGFYDVLYPRRREFYDDYLHTWRLKLQKGILSDAVYLVAETDVADESTGRSRKEIVGWIAWQRMGTSAEAERIRAEGQGVLKRLEHKLLTLTNTYVSPLIRFVLRTPPDRSADAAALAKMEARHPTFLAETFSGIYAEHWHVLMLVVDPKWQRRGIGQMLVRWGLDRAQKEGVCVGLEASDPGAPMYLKLGFEEIGRFHTPREGLHFPALVWRPRGMEGEGYGSGLGLGHR</sequence>
<feature type="domain" description="N-acetyltransferase" evidence="1">
    <location>
        <begin position="113"/>
        <end position="256"/>
    </location>
</feature>
<gene>
    <name evidence="2" type="ORF">P167DRAFT_573032</name>
</gene>
<dbReference type="PANTHER" id="PTHR42791:SF1">
    <property type="entry name" value="N-ACETYLTRANSFERASE DOMAIN-CONTAINING PROTEIN"/>
    <property type="match status" value="1"/>
</dbReference>
<evidence type="ECO:0000259" key="1">
    <source>
        <dbReference type="PROSITE" id="PS51186"/>
    </source>
</evidence>
<dbReference type="GO" id="GO:0016747">
    <property type="term" value="F:acyltransferase activity, transferring groups other than amino-acyl groups"/>
    <property type="evidence" value="ECO:0007669"/>
    <property type="project" value="InterPro"/>
</dbReference>
<dbReference type="OrthoDB" id="4738875at2759"/>
<dbReference type="PROSITE" id="PS51186">
    <property type="entry name" value="GNAT"/>
    <property type="match status" value="1"/>
</dbReference>